<dbReference type="Proteomes" id="UP000002407">
    <property type="component" value="Chromosome"/>
</dbReference>
<feature type="transmembrane region" description="Helical" evidence="8">
    <location>
        <begin position="169"/>
        <end position="192"/>
    </location>
</feature>
<reference evidence="11" key="1">
    <citation type="submission" date="2007-07" db="EMBL/GenBank/DDBJ databases">
        <title>Complete genome sequence of Campylobacter hominis ATCC BAA-381, a commensal isolated from the human gastrointestinal tract.</title>
        <authorList>
            <person name="Fouts D.E."/>
            <person name="Mongodin E.F."/>
            <person name="Puiu D."/>
            <person name="Sebastian Y."/>
            <person name="Miller W.G."/>
            <person name="Mandrell R.E."/>
            <person name="Nelson K.E."/>
        </authorList>
    </citation>
    <scope>NUCLEOTIDE SEQUENCE [LARGE SCALE GENOMIC DNA]</scope>
    <source>
        <strain evidence="11">ATCC BAA-381 / LMG 19568 / NCTC 13146 / CH001A</strain>
    </source>
</reference>
<proteinExistence type="inferred from homology"/>
<evidence type="ECO:0000256" key="2">
    <source>
        <dbReference type="ARBA" id="ARBA00007783"/>
    </source>
</evidence>
<name>A7I0B0_CAMHC</name>
<evidence type="ECO:0000256" key="3">
    <source>
        <dbReference type="ARBA" id="ARBA00022448"/>
    </source>
</evidence>
<protein>
    <submittedName>
        <fullName evidence="10">Putative ABC transporter, permease protein</fullName>
    </submittedName>
</protein>
<evidence type="ECO:0000256" key="1">
    <source>
        <dbReference type="ARBA" id="ARBA00004651"/>
    </source>
</evidence>
<evidence type="ECO:0000256" key="7">
    <source>
        <dbReference type="ARBA" id="ARBA00023136"/>
    </source>
</evidence>
<keyword evidence="3" id="KW-0813">Transport</keyword>
<feature type="transmembrane region" description="Helical" evidence="8">
    <location>
        <begin position="218"/>
        <end position="242"/>
    </location>
</feature>
<keyword evidence="7 8" id="KW-0472">Membrane</keyword>
<dbReference type="PANTHER" id="PTHR30294">
    <property type="entry name" value="MEMBRANE COMPONENT OF ABC TRANSPORTER YHHJ-RELATED"/>
    <property type="match status" value="1"/>
</dbReference>
<dbReference type="Gene3D" id="3.40.1710.10">
    <property type="entry name" value="abc type-2 transporter like domain"/>
    <property type="match status" value="1"/>
</dbReference>
<keyword evidence="11" id="KW-1185">Reference proteome</keyword>
<comment type="similarity">
    <text evidence="2">Belongs to the ABC-2 integral membrane protein family.</text>
</comment>
<evidence type="ECO:0000259" key="9">
    <source>
        <dbReference type="PROSITE" id="PS51012"/>
    </source>
</evidence>
<comment type="subcellular location">
    <subcellularLocation>
        <location evidence="1">Cell membrane</location>
        <topology evidence="1">Multi-pass membrane protein</topology>
    </subcellularLocation>
</comment>
<keyword evidence="6 8" id="KW-1133">Transmembrane helix</keyword>
<dbReference type="GO" id="GO:0140359">
    <property type="term" value="F:ABC-type transporter activity"/>
    <property type="evidence" value="ECO:0007669"/>
    <property type="project" value="InterPro"/>
</dbReference>
<dbReference type="InterPro" id="IPR051449">
    <property type="entry name" value="ABC-2_transporter_component"/>
</dbReference>
<evidence type="ECO:0000256" key="8">
    <source>
        <dbReference type="SAM" id="Phobius"/>
    </source>
</evidence>
<dbReference type="RefSeq" id="WP_012108233.1">
    <property type="nucleotide sequence ID" value="NC_009714.1"/>
</dbReference>
<dbReference type="STRING" id="360107.CHAB381_0349"/>
<dbReference type="InterPro" id="IPR013525">
    <property type="entry name" value="ABC2_TM"/>
</dbReference>
<dbReference type="GO" id="GO:0005886">
    <property type="term" value="C:plasma membrane"/>
    <property type="evidence" value="ECO:0007669"/>
    <property type="project" value="UniProtKB-SubCell"/>
</dbReference>
<dbReference type="eggNOG" id="COG0842">
    <property type="taxonomic scope" value="Bacteria"/>
</dbReference>
<evidence type="ECO:0000313" key="10">
    <source>
        <dbReference type="EMBL" id="ABS52271.1"/>
    </source>
</evidence>
<dbReference type="OrthoDB" id="9808686at2"/>
<sequence length="364" mass="41175">MNLRRIKAVAAKERLQVFRDPSSILIAFILPILLIFLMGYAVNLDNKDIAVSIVSHENSSLSNELTSKFLQSPYFDIHFFKSENLAKQELEDGKSKAVLIIPQNFSKTKNVQLLLDASEPNTAKLIGNYVNLIVSNFMLENFRNLAKNPNFVEIFNITWFNKEISSRNVLIPGSIAIIMTLIGTLLTSLVMAREWEENTIELIFSTPISINELIIGKIIPYIFLSLMSMIICLIIAIFWYKIPFNGSFLMLMLLSIIYLFPALSVGLLISAIAKNQFVASQAAIMLGFLPSFLLSGFVFEISNMPEILQILSVFLHTTYFVNCIKTIFLVGNVMYVMVINIVGMILTGLLYYYFVVKNTKRSLD</sequence>
<feature type="transmembrane region" description="Helical" evidence="8">
    <location>
        <begin position="21"/>
        <end position="42"/>
    </location>
</feature>
<accession>A7I0B0</accession>
<feature type="transmembrane region" description="Helical" evidence="8">
    <location>
        <begin position="335"/>
        <end position="354"/>
    </location>
</feature>
<dbReference type="EMBL" id="CP000776">
    <property type="protein sequence ID" value="ABS52271.1"/>
    <property type="molecule type" value="Genomic_DNA"/>
</dbReference>
<keyword evidence="5 8" id="KW-0812">Transmembrane</keyword>
<evidence type="ECO:0000256" key="6">
    <source>
        <dbReference type="ARBA" id="ARBA00022989"/>
    </source>
</evidence>
<gene>
    <name evidence="10" type="ordered locus">CHAB381_0349</name>
</gene>
<dbReference type="PANTHER" id="PTHR30294:SF29">
    <property type="entry name" value="MULTIDRUG ABC TRANSPORTER PERMEASE YBHS-RELATED"/>
    <property type="match status" value="1"/>
</dbReference>
<keyword evidence="4" id="KW-1003">Cell membrane</keyword>
<evidence type="ECO:0000256" key="4">
    <source>
        <dbReference type="ARBA" id="ARBA00022475"/>
    </source>
</evidence>
<organism evidence="10 11">
    <name type="scientific">Campylobacter hominis (strain ATCC BAA-381 / DSM 21671 / CCUG 45161 / LMG 19568 / NCTC 13146 / CH001A)</name>
    <dbReference type="NCBI Taxonomy" id="360107"/>
    <lineage>
        <taxon>Bacteria</taxon>
        <taxon>Pseudomonadati</taxon>
        <taxon>Campylobacterota</taxon>
        <taxon>Epsilonproteobacteria</taxon>
        <taxon>Campylobacterales</taxon>
        <taxon>Campylobacteraceae</taxon>
        <taxon>Campylobacter</taxon>
    </lineage>
</organism>
<dbReference type="AlphaFoldDB" id="A7I0B0"/>
<evidence type="ECO:0000256" key="5">
    <source>
        <dbReference type="ARBA" id="ARBA00022692"/>
    </source>
</evidence>
<feature type="transmembrane region" description="Helical" evidence="8">
    <location>
        <begin position="282"/>
        <end position="301"/>
    </location>
</feature>
<dbReference type="Pfam" id="PF12698">
    <property type="entry name" value="ABC2_membrane_3"/>
    <property type="match status" value="1"/>
</dbReference>
<dbReference type="PROSITE" id="PS51012">
    <property type="entry name" value="ABC_TM2"/>
    <property type="match status" value="1"/>
</dbReference>
<evidence type="ECO:0000313" key="11">
    <source>
        <dbReference type="Proteomes" id="UP000002407"/>
    </source>
</evidence>
<feature type="domain" description="ABC transmembrane type-2" evidence="9">
    <location>
        <begin position="123"/>
        <end position="362"/>
    </location>
</feature>
<dbReference type="KEGG" id="cha:CHAB381_0349"/>
<feature type="transmembrane region" description="Helical" evidence="8">
    <location>
        <begin position="248"/>
        <end position="270"/>
    </location>
</feature>
<dbReference type="InterPro" id="IPR047817">
    <property type="entry name" value="ABC2_TM_bact-type"/>
</dbReference>
<dbReference type="HOGENOM" id="CLU_039483_8_3_7"/>